<evidence type="ECO:0000256" key="3">
    <source>
        <dbReference type="ARBA" id="ARBA00022801"/>
    </source>
</evidence>
<dbReference type="GO" id="GO:0004252">
    <property type="term" value="F:serine-type endopeptidase activity"/>
    <property type="evidence" value="ECO:0007669"/>
    <property type="project" value="UniProtKB-UniRule"/>
</dbReference>
<proteinExistence type="inferred from homology"/>
<dbReference type="PROSITE" id="PS51892">
    <property type="entry name" value="SUBTILASE"/>
    <property type="match status" value="1"/>
</dbReference>
<dbReference type="CDD" id="cd07478">
    <property type="entry name" value="Peptidases_S8_CspA-like"/>
    <property type="match status" value="1"/>
</dbReference>
<dbReference type="InterPro" id="IPR050131">
    <property type="entry name" value="Peptidase_S8_subtilisin-like"/>
</dbReference>
<feature type="active site" description="Charge relay system" evidence="5 6">
    <location>
        <position position="184"/>
    </location>
</feature>
<dbReference type="Gene3D" id="3.40.50.200">
    <property type="entry name" value="Peptidase S8/S53 domain"/>
    <property type="match status" value="1"/>
</dbReference>
<dbReference type="RefSeq" id="WP_072985268.1">
    <property type="nucleotide sequence ID" value="NZ_FQZB01000004.1"/>
</dbReference>
<evidence type="ECO:0000313" key="9">
    <source>
        <dbReference type="Proteomes" id="UP000184310"/>
    </source>
</evidence>
<name>A0A1M6DC19_9CLOT</name>
<organism evidence="8 9">
    <name type="scientific">Clostridium cavendishii DSM 21758</name>
    <dbReference type="NCBI Taxonomy" id="1121302"/>
    <lineage>
        <taxon>Bacteria</taxon>
        <taxon>Bacillati</taxon>
        <taxon>Bacillota</taxon>
        <taxon>Clostridia</taxon>
        <taxon>Eubacteriales</taxon>
        <taxon>Clostridiaceae</taxon>
        <taxon>Clostridium</taxon>
    </lineage>
</organism>
<dbReference type="InterPro" id="IPR036852">
    <property type="entry name" value="Peptidase_S8/S53_dom_sf"/>
</dbReference>
<accession>A0A1M6DC19</accession>
<evidence type="ECO:0000256" key="6">
    <source>
        <dbReference type="PROSITE-ProRule" id="PRU01240"/>
    </source>
</evidence>
<dbReference type="InterPro" id="IPR022398">
    <property type="entry name" value="Peptidase_S8_His-AS"/>
</dbReference>
<reference evidence="8 9" key="1">
    <citation type="submission" date="2016-11" db="EMBL/GenBank/DDBJ databases">
        <authorList>
            <person name="Jaros S."/>
            <person name="Januszkiewicz K."/>
            <person name="Wedrychowicz H."/>
        </authorList>
    </citation>
    <scope>NUCLEOTIDE SEQUENCE [LARGE SCALE GENOMIC DNA]</scope>
    <source>
        <strain evidence="8 9">DSM 21758</strain>
    </source>
</reference>
<dbReference type="PANTHER" id="PTHR43806">
    <property type="entry name" value="PEPTIDASE S8"/>
    <property type="match status" value="1"/>
</dbReference>
<feature type="active site" description="Charge relay system" evidence="5 6">
    <location>
        <position position="506"/>
    </location>
</feature>
<keyword evidence="9" id="KW-1185">Reference proteome</keyword>
<protein>
    <submittedName>
        <fullName evidence="8">Subtilase family protein</fullName>
    </submittedName>
</protein>
<evidence type="ECO:0000259" key="7">
    <source>
        <dbReference type="Pfam" id="PF00082"/>
    </source>
</evidence>
<dbReference type="InterPro" id="IPR034045">
    <property type="entry name" value="Pep_S8_CspA-like"/>
</dbReference>
<evidence type="ECO:0000256" key="4">
    <source>
        <dbReference type="ARBA" id="ARBA00022825"/>
    </source>
</evidence>
<evidence type="ECO:0000256" key="5">
    <source>
        <dbReference type="PIRSR" id="PIRSR615500-1"/>
    </source>
</evidence>
<dbReference type="PROSITE" id="PS00136">
    <property type="entry name" value="SUBTILASE_ASP"/>
    <property type="match status" value="1"/>
</dbReference>
<dbReference type="PIRSF" id="PIRSF037894">
    <property type="entry name" value="Subtilisin_rel_CspABC"/>
    <property type="match status" value="1"/>
</dbReference>
<dbReference type="Gene3D" id="2.60.120.1290">
    <property type="match status" value="1"/>
</dbReference>
<dbReference type="Pfam" id="PF00082">
    <property type="entry name" value="Peptidase_S8"/>
    <property type="match status" value="2"/>
</dbReference>
<dbReference type="InterPro" id="IPR015500">
    <property type="entry name" value="Peptidase_S8_subtilisin-rel"/>
</dbReference>
<dbReference type="InterPro" id="IPR017310">
    <property type="entry name" value="Pept_S8A_subtilisin_clostridia"/>
</dbReference>
<keyword evidence="2 6" id="KW-0645">Protease</keyword>
<dbReference type="InterPro" id="IPR023827">
    <property type="entry name" value="Peptidase_S8_Asp-AS"/>
</dbReference>
<dbReference type="SUPFAM" id="SSF52743">
    <property type="entry name" value="Subtilisin-like"/>
    <property type="match status" value="1"/>
</dbReference>
<feature type="active site" description="Charge relay system" evidence="5 6">
    <location>
        <position position="112"/>
    </location>
</feature>
<feature type="domain" description="Peptidase S8/S53" evidence="7">
    <location>
        <begin position="103"/>
        <end position="373"/>
    </location>
</feature>
<comment type="similarity">
    <text evidence="1 6">Belongs to the peptidase S8 family.</text>
</comment>
<feature type="domain" description="Peptidase S8/S53" evidence="7">
    <location>
        <begin position="441"/>
        <end position="540"/>
    </location>
</feature>
<gene>
    <name evidence="8" type="ORF">SAMN02745163_00684</name>
</gene>
<dbReference type="InterPro" id="IPR000209">
    <property type="entry name" value="Peptidase_S8/S53_dom"/>
</dbReference>
<dbReference type="AlphaFoldDB" id="A0A1M6DC19"/>
<dbReference type="PROSITE" id="PS00137">
    <property type="entry name" value="SUBTILASE_HIS"/>
    <property type="match status" value="1"/>
</dbReference>
<sequence>MEDLGNMPDYIFFTLPDTVLTVVEFMGDIIGAVQKIPNARIFIADKYRAVLAVRENYKEVIDKLSDVLVYPNPNALYTLCDISPIEASGSSQFYNSTYLPLDGTGVLVGILDTGIDYLNEEFINEDGTTRIITIWDQTIPCEKGKKYLHGGCEYTREDINKAIKAKKDGQDPYKIVASKDEIGHGTSIASIVGAKGVNPEVRGVAPRCDLSIVKLAPSPKAFIEEFEAYGNAPTFTTAVVFLGVKYFYDLSRRLNRPVVILIPIGGCRGGRNGLATIERYIDEISRVKGITVVAALGNEGNSDNHTSGTIESVGDIKSIELKIGKKQKNINFEIWVNKPDKYSMTIISPSGEVYSNISPSLNKTIEIKFLYEGTIIYLEYAIPEISTGEERITIIGKDIKEGIWSFNLIGEVVITGKYDAYLIQRELLAHETKFLNSNPYRTLMIPSSSLYSISVGYYNQNNNSIDINSSRGYSRDGRAKPELVAGGVNALATTTGSKTQVISGSSVAAAVVAGCAALIFQWAIINGNDTSLYATKVKTYLIGGTVKPEGKEYPNPEWGYGIINMKLVFDNMRVKNKEDIIRDNLQGNHILKNKTEDEGAMDKKEYYVGKLFIKLP</sequence>
<dbReference type="PANTHER" id="PTHR43806:SF11">
    <property type="entry name" value="CEREVISIN-RELATED"/>
    <property type="match status" value="1"/>
</dbReference>
<dbReference type="EMBL" id="FQZB01000004">
    <property type="protein sequence ID" value="SHI70690.1"/>
    <property type="molecule type" value="Genomic_DNA"/>
</dbReference>
<dbReference type="STRING" id="1121302.SAMN02745163_00684"/>
<dbReference type="Proteomes" id="UP000184310">
    <property type="component" value="Unassembled WGS sequence"/>
</dbReference>
<dbReference type="PRINTS" id="PR00723">
    <property type="entry name" value="SUBTILISIN"/>
</dbReference>
<evidence type="ECO:0000256" key="2">
    <source>
        <dbReference type="ARBA" id="ARBA00022670"/>
    </source>
</evidence>
<keyword evidence="4 6" id="KW-0720">Serine protease</keyword>
<dbReference type="OrthoDB" id="2744137at2"/>
<evidence type="ECO:0000313" key="8">
    <source>
        <dbReference type="EMBL" id="SHI70690.1"/>
    </source>
</evidence>
<keyword evidence="3 6" id="KW-0378">Hydrolase</keyword>
<evidence type="ECO:0000256" key="1">
    <source>
        <dbReference type="ARBA" id="ARBA00011073"/>
    </source>
</evidence>
<dbReference type="GO" id="GO:0006508">
    <property type="term" value="P:proteolysis"/>
    <property type="evidence" value="ECO:0007669"/>
    <property type="project" value="UniProtKB-KW"/>
</dbReference>